<dbReference type="Proteomes" id="UP000219353">
    <property type="component" value="Unassembled WGS sequence"/>
</dbReference>
<evidence type="ECO:0000313" key="3">
    <source>
        <dbReference type="Proteomes" id="UP000219353"/>
    </source>
</evidence>
<evidence type="ECO:0000313" key="2">
    <source>
        <dbReference type="EMBL" id="SNY54730.1"/>
    </source>
</evidence>
<reference evidence="3" key="1">
    <citation type="submission" date="2017-09" db="EMBL/GenBank/DDBJ databases">
        <authorList>
            <person name="Varghese N."/>
            <person name="Submissions S."/>
        </authorList>
    </citation>
    <scope>NUCLEOTIDE SEQUENCE [LARGE SCALE GENOMIC DNA]</scope>
    <source>
        <strain evidence="3">CGMCC 1.12461</strain>
    </source>
</reference>
<proteinExistence type="predicted"/>
<protein>
    <submittedName>
        <fullName evidence="2">Uncharacterized protein</fullName>
    </submittedName>
</protein>
<dbReference type="RefSeq" id="WP_097111925.1">
    <property type="nucleotide sequence ID" value="NZ_OBEB01000005.1"/>
</dbReference>
<keyword evidence="1" id="KW-0472">Membrane</keyword>
<evidence type="ECO:0000256" key="1">
    <source>
        <dbReference type="SAM" id="Phobius"/>
    </source>
</evidence>
<keyword evidence="1" id="KW-1133">Transmembrane helix</keyword>
<accession>A0A285J326</accession>
<dbReference type="EMBL" id="OBEB01000005">
    <property type="protein sequence ID" value="SNY54730.1"/>
    <property type="molecule type" value="Genomic_DNA"/>
</dbReference>
<sequence length="156" mass="16848">MAESRDTEPQQAASEPLPEKVMAQLTEIAALLSLTAEQYKQQTQITKQTASAEMALSRRSLMLAAGLLVALGAGVVMLWGSVLVFAGYLLYQGTASVPLTALLLFVVQVAMLYWCLRNMRYSLKQVGFSNTMAQVKGILRFTAEPTGGNSANRSAD</sequence>
<dbReference type="AlphaFoldDB" id="A0A285J326"/>
<feature type="transmembrane region" description="Helical" evidence="1">
    <location>
        <begin position="97"/>
        <end position="116"/>
    </location>
</feature>
<organism evidence="2 3">
    <name type="scientific">Arsukibacterium tuosuense</name>
    <dbReference type="NCBI Taxonomy" id="1323745"/>
    <lineage>
        <taxon>Bacteria</taxon>
        <taxon>Pseudomonadati</taxon>
        <taxon>Pseudomonadota</taxon>
        <taxon>Gammaproteobacteria</taxon>
        <taxon>Chromatiales</taxon>
        <taxon>Chromatiaceae</taxon>
        <taxon>Arsukibacterium</taxon>
    </lineage>
</organism>
<feature type="transmembrane region" description="Helical" evidence="1">
    <location>
        <begin position="61"/>
        <end position="91"/>
    </location>
</feature>
<dbReference type="OrthoDB" id="6271946at2"/>
<name>A0A285J326_9GAMM</name>
<keyword evidence="3" id="KW-1185">Reference proteome</keyword>
<keyword evidence="1" id="KW-0812">Transmembrane</keyword>
<gene>
    <name evidence="2" type="ORF">SAMN06297280_2719</name>
</gene>